<feature type="compositionally biased region" description="Gly residues" evidence="4">
    <location>
        <begin position="250"/>
        <end position="269"/>
    </location>
</feature>
<comment type="cofactor">
    <cofactor evidence="1">
        <name>FAD</name>
        <dbReference type="ChEBI" id="CHEBI:57692"/>
    </cofactor>
</comment>
<feature type="domain" description="NADH-rubredoxin oxidoreductase C-terminal" evidence="6">
    <location>
        <begin position="408"/>
        <end position="458"/>
    </location>
</feature>
<feature type="domain" description="FAD/NAD(P)-binding" evidence="5">
    <location>
        <begin position="290"/>
        <end position="353"/>
    </location>
</feature>
<dbReference type="SUPFAM" id="SSF51905">
    <property type="entry name" value="FAD/NAD(P)-binding domain"/>
    <property type="match status" value="1"/>
</dbReference>
<dbReference type="Gene3D" id="3.30.390.30">
    <property type="match status" value="1"/>
</dbReference>
<proteinExistence type="predicted"/>
<dbReference type="Gene3D" id="3.50.50.60">
    <property type="entry name" value="FAD/NAD(P)-binding domain"/>
    <property type="match status" value="3"/>
</dbReference>
<dbReference type="GO" id="GO:0016491">
    <property type="term" value="F:oxidoreductase activity"/>
    <property type="evidence" value="ECO:0007669"/>
    <property type="project" value="InterPro"/>
</dbReference>
<evidence type="ECO:0000259" key="5">
    <source>
        <dbReference type="Pfam" id="PF07992"/>
    </source>
</evidence>
<feature type="domain" description="FAD/NAD(P)-binding" evidence="5">
    <location>
        <begin position="6"/>
        <end position="236"/>
    </location>
</feature>
<evidence type="ECO:0000256" key="3">
    <source>
        <dbReference type="ARBA" id="ARBA00022827"/>
    </source>
</evidence>
<dbReference type="PATRIC" id="fig|933944.5.peg.2831"/>
<accession>A0A1E7JK81</accession>
<dbReference type="OrthoDB" id="9768666at2"/>
<feature type="compositionally biased region" description="Low complexity" evidence="4">
    <location>
        <begin position="270"/>
        <end position="284"/>
    </location>
</feature>
<dbReference type="InterPro" id="IPR023753">
    <property type="entry name" value="FAD/NAD-binding_dom"/>
</dbReference>
<evidence type="ECO:0000256" key="4">
    <source>
        <dbReference type="SAM" id="MobiDB-lite"/>
    </source>
</evidence>
<dbReference type="InterPro" id="IPR050260">
    <property type="entry name" value="FAD-bd_OxRdtase"/>
</dbReference>
<evidence type="ECO:0000256" key="2">
    <source>
        <dbReference type="ARBA" id="ARBA00022630"/>
    </source>
</evidence>
<dbReference type="EMBL" id="LJGT01000040">
    <property type="protein sequence ID" value="OEU88035.1"/>
    <property type="molecule type" value="Genomic_DNA"/>
</dbReference>
<name>A0A1E7JK81_9ACTN</name>
<dbReference type="PANTHER" id="PTHR43429:SF3">
    <property type="entry name" value="NITRITE REDUCTASE [NAD(P)H]"/>
    <property type="match status" value="1"/>
</dbReference>
<dbReference type="RefSeq" id="WP_070011670.1">
    <property type="nucleotide sequence ID" value="NZ_LJGS01000041.1"/>
</dbReference>
<dbReference type="Pfam" id="PF18267">
    <property type="entry name" value="Rubredoxin_C"/>
    <property type="match status" value="1"/>
</dbReference>
<evidence type="ECO:0000259" key="6">
    <source>
        <dbReference type="Pfam" id="PF18267"/>
    </source>
</evidence>
<dbReference type="STRING" id="933944.AN215_17610"/>
<gene>
    <name evidence="7" type="ORF">AN215_17610</name>
</gene>
<dbReference type="Proteomes" id="UP000176087">
    <property type="component" value="Unassembled WGS sequence"/>
</dbReference>
<protein>
    <submittedName>
        <fullName evidence="7">Nitrite reductase</fullName>
    </submittedName>
</protein>
<dbReference type="PANTHER" id="PTHR43429">
    <property type="entry name" value="PYRIDINE NUCLEOTIDE-DISULFIDE OXIDOREDUCTASE DOMAIN-CONTAINING"/>
    <property type="match status" value="1"/>
</dbReference>
<sequence>MTSGQRVVVIGGGMAGARLAQQLGAADAGAGAADASASGTGVGLGGSAADVTVVGEEPHAPYNRVLLADVLAGQYAPEVVALPAGRARWLRGVRAVRIDRADRRVVCDDGGVLAYDKLVLATGANPVLPPLRGLFTAGSGELPDGVRAFRTMDDCLALRRVARPGLPAVVVGGGLLGVSAARALARCGAQVVLAHQGERLMERQLDAGSAALLRAHLEELGVEVHTECRVRGLRTRPRDPEGNGAPDGTRTGGNAGTGTGTGPGTGPGTGTRTAGPTGRGPRAAPRVALRAVELADGYALDARLAVLACGVRPRTGLAEAAGLEVSRGVVVDDRLRTSDPHVYAIGDCAEHDGVLHGLAGPAQDQADALARVLTGDDRSPHYRGSRTLTRLTLAGGAPYAGTSGRPLDLAAFGDPLPREDDDVVHLTDATRGVYRKVVVRGDRLVGGILLGDLTTVGTLARTWEDDRELPPEPLLHLLTHDGEALR</sequence>
<dbReference type="PRINTS" id="PR00368">
    <property type="entry name" value="FADPNR"/>
</dbReference>
<dbReference type="InterPro" id="IPR036188">
    <property type="entry name" value="FAD/NAD-bd_sf"/>
</dbReference>
<dbReference type="AlphaFoldDB" id="A0A1E7JK81"/>
<organism evidence="7 8">
    <name type="scientific">Streptomyces abyssalis</name>
    <dbReference type="NCBI Taxonomy" id="933944"/>
    <lineage>
        <taxon>Bacteria</taxon>
        <taxon>Bacillati</taxon>
        <taxon>Actinomycetota</taxon>
        <taxon>Actinomycetes</taxon>
        <taxon>Kitasatosporales</taxon>
        <taxon>Streptomycetaceae</taxon>
        <taxon>Streptomyces</taxon>
    </lineage>
</organism>
<feature type="region of interest" description="Disordered" evidence="4">
    <location>
        <begin position="231"/>
        <end position="284"/>
    </location>
</feature>
<keyword evidence="2" id="KW-0285">Flavoprotein</keyword>
<evidence type="ECO:0000313" key="8">
    <source>
        <dbReference type="Proteomes" id="UP000176087"/>
    </source>
</evidence>
<dbReference type="PRINTS" id="PR00411">
    <property type="entry name" value="PNDRDTASEI"/>
</dbReference>
<reference evidence="7 8" key="1">
    <citation type="journal article" date="2016" name="Front. Microbiol.">
        <title>Comparative Genomics Analysis of Streptomyces Species Reveals Their Adaptation to the Marine Environment and Their Diversity at the Genomic Level.</title>
        <authorList>
            <person name="Tian X."/>
            <person name="Zhang Z."/>
            <person name="Yang T."/>
            <person name="Chen M."/>
            <person name="Li J."/>
            <person name="Chen F."/>
            <person name="Yang J."/>
            <person name="Li W."/>
            <person name="Zhang B."/>
            <person name="Zhang Z."/>
            <person name="Wu J."/>
            <person name="Zhang C."/>
            <person name="Long L."/>
            <person name="Xiao J."/>
        </authorList>
    </citation>
    <scope>NUCLEOTIDE SEQUENCE [LARGE SCALE GENOMIC DNA]</scope>
    <source>
        <strain evidence="7 8">SCSIO 10390</strain>
    </source>
</reference>
<dbReference type="InterPro" id="IPR016156">
    <property type="entry name" value="FAD/NAD-linked_Rdtase_dimer_sf"/>
</dbReference>
<comment type="caution">
    <text evidence="7">The sequence shown here is derived from an EMBL/GenBank/DDBJ whole genome shotgun (WGS) entry which is preliminary data.</text>
</comment>
<dbReference type="Pfam" id="PF07992">
    <property type="entry name" value="Pyr_redox_2"/>
    <property type="match status" value="2"/>
</dbReference>
<evidence type="ECO:0000313" key="7">
    <source>
        <dbReference type="EMBL" id="OEU88035.1"/>
    </source>
</evidence>
<feature type="compositionally biased region" description="Basic and acidic residues" evidence="4">
    <location>
        <begin position="231"/>
        <end position="241"/>
    </location>
</feature>
<keyword evidence="3" id="KW-0274">FAD</keyword>
<evidence type="ECO:0000256" key="1">
    <source>
        <dbReference type="ARBA" id="ARBA00001974"/>
    </source>
</evidence>
<keyword evidence="8" id="KW-1185">Reference proteome</keyword>
<dbReference type="InterPro" id="IPR041575">
    <property type="entry name" value="Rubredoxin_C"/>
</dbReference>